<keyword evidence="1" id="KW-0472">Membrane</keyword>
<reference evidence="2" key="1">
    <citation type="journal article" date="2014" name="Int. J. Syst. Evol. Microbiol.">
        <title>Complete genome sequence of Corynebacterium casei LMG S-19264T (=DSM 44701T), isolated from a smear-ripened cheese.</title>
        <authorList>
            <consortium name="US DOE Joint Genome Institute (JGI-PGF)"/>
            <person name="Walter F."/>
            <person name="Albersmeier A."/>
            <person name="Kalinowski J."/>
            <person name="Ruckert C."/>
        </authorList>
    </citation>
    <scope>NUCLEOTIDE SEQUENCE</scope>
    <source>
        <strain evidence="2">JCM 19018</strain>
    </source>
</reference>
<dbReference type="Proteomes" id="UP000614221">
    <property type="component" value="Unassembled WGS sequence"/>
</dbReference>
<dbReference type="AlphaFoldDB" id="A0A830ENR0"/>
<dbReference type="OrthoDB" id="238714at2157"/>
<evidence type="ECO:0000256" key="1">
    <source>
        <dbReference type="SAM" id="Phobius"/>
    </source>
</evidence>
<dbReference type="InterPro" id="IPR055685">
    <property type="entry name" value="DUF7261"/>
</dbReference>
<reference evidence="2" key="2">
    <citation type="submission" date="2020-09" db="EMBL/GenBank/DDBJ databases">
        <authorList>
            <person name="Sun Q."/>
            <person name="Ohkuma M."/>
        </authorList>
    </citation>
    <scope>NUCLEOTIDE SEQUENCE</scope>
    <source>
        <strain evidence="2">JCM 19018</strain>
    </source>
</reference>
<name>A0A830ENR0_9EURY</name>
<evidence type="ECO:0000313" key="2">
    <source>
        <dbReference type="EMBL" id="GGK75669.1"/>
    </source>
</evidence>
<accession>A0A830ENR0</accession>
<keyword evidence="1" id="KW-1133">Transmembrane helix</keyword>
<evidence type="ECO:0000313" key="3">
    <source>
        <dbReference type="Proteomes" id="UP000614221"/>
    </source>
</evidence>
<protein>
    <submittedName>
        <fullName evidence="2">Uncharacterized protein</fullName>
    </submittedName>
</protein>
<comment type="caution">
    <text evidence="2">The sequence shown here is derived from an EMBL/GenBank/DDBJ whole genome shotgun (WGS) entry which is preliminary data.</text>
</comment>
<keyword evidence="1" id="KW-0812">Transmembrane</keyword>
<feature type="transmembrane region" description="Helical" evidence="1">
    <location>
        <begin position="12"/>
        <end position="35"/>
    </location>
</feature>
<dbReference type="Pfam" id="PF23922">
    <property type="entry name" value="DUF7261"/>
    <property type="match status" value="1"/>
</dbReference>
<proteinExistence type="predicted"/>
<dbReference type="EMBL" id="BMPD01000005">
    <property type="protein sequence ID" value="GGK75669.1"/>
    <property type="molecule type" value="Genomic_DNA"/>
</dbReference>
<sequence>MAHLNDDEGGQIILIAALALAVTFIGLALVVNSAIYTQNLASRGEVAGSNDALEMRAMVESNVGQGITAANRYNHSNQTTLKTGTRESIRTVSTQTERQRVTSGTLVNVTLAGSPTYGTRIAQNDTSVFNSSEATPSTDWTVGERIKRPSDGTNATRRFVINATALPSSGSKFVVTANGTGSNSKWKMRIWGSVGPSGTVNVSVERPAGTPSTQECGVSIEEPYAHIDVTGGTVQGEPCLALQGGDFDGRFAHGVGDEYNITYKRGDQIKGNYSMVVRGSRPANPLGTAPKSPLSTIAIYNATVRYRYDTSNLRYEAKIRVAPGEPDAS</sequence>
<gene>
    <name evidence="2" type="ORF">GCM10009067_30140</name>
</gene>
<dbReference type="RefSeq" id="WP_188979225.1">
    <property type="nucleotide sequence ID" value="NZ_BMPD01000005.1"/>
</dbReference>
<organism evidence="2 3">
    <name type="scientific">Haloarcula sebkhae</name>
    <dbReference type="NCBI Taxonomy" id="932660"/>
    <lineage>
        <taxon>Archaea</taxon>
        <taxon>Methanobacteriati</taxon>
        <taxon>Methanobacteriota</taxon>
        <taxon>Stenosarchaea group</taxon>
        <taxon>Halobacteria</taxon>
        <taxon>Halobacteriales</taxon>
        <taxon>Haloarculaceae</taxon>
        <taxon>Haloarcula</taxon>
    </lineage>
</organism>